<reference evidence="1" key="1">
    <citation type="submission" date="2021-02" db="EMBL/GenBank/DDBJ databases">
        <authorList>
            <person name="Nieuwenhuis M."/>
            <person name="Van De Peppel L.J.J."/>
        </authorList>
    </citation>
    <scope>NUCLEOTIDE SEQUENCE</scope>
    <source>
        <strain evidence="1">D49</strain>
    </source>
</reference>
<accession>A0A9P7FLK7</accession>
<sequence length="130" mass="15131">IAVNNTRVCTNYINENTTRQIQTALSRIINALEDAYKVEKNRSLGPLLVVVHLPSTLLHRPRHPERRRLFRTIYAQPHLDFYVSALFLPTARALQLVRLYMQLTPVDLNDLLFKEEDVHGLLLKQAPYWA</sequence>
<protein>
    <submittedName>
        <fullName evidence="1">Uncharacterized protein</fullName>
    </submittedName>
</protein>
<gene>
    <name evidence="1" type="ORF">H0H81_004380</name>
</gene>
<dbReference type="EMBL" id="JABCKI010006833">
    <property type="protein sequence ID" value="KAG5633924.1"/>
    <property type="molecule type" value="Genomic_DNA"/>
</dbReference>
<keyword evidence="2" id="KW-1185">Reference proteome</keyword>
<dbReference type="Proteomes" id="UP000717328">
    <property type="component" value="Unassembled WGS sequence"/>
</dbReference>
<comment type="caution">
    <text evidence="1">The sequence shown here is derived from an EMBL/GenBank/DDBJ whole genome shotgun (WGS) entry which is preliminary data.</text>
</comment>
<organism evidence="1 2">
    <name type="scientific">Sphagnurus paluster</name>
    <dbReference type="NCBI Taxonomy" id="117069"/>
    <lineage>
        <taxon>Eukaryota</taxon>
        <taxon>Fungi</taxon>
        <taxon>Dikarya</taxon>
        <taxon>Basidiomycota</taxon>
        <taxon>Agaricomycotina</taxon>
        <taxon>Agaricomycetes</taxon>
        <taxon>Agaricomycetidae</taxon>
        <taxon>Agaricales</taxon>
        <taxon>Tricholomatineae</taxon>
        <taxon>Lyophyllaceae</taxon>
        <taxon>Sphagnurus</taxon>
    </lineage>
</organism>
<evidence type="ECO:0000313" key="1">
    <source>
        <dbReference type="EMBL" id="KAG5633924.1"/>
    </source>
</evidence>
<evidence type="ECO:0000313" key="2">
    <source>
        <dbReference type="Proteomes" id="UP000717328"/>
    </source>
</evidence>
<proteinExistence type="predicted"/>
<name>A0A9P7FLK7_9AGAR</name>
<reference evidence="1" key="2">
    <citation type="submission" date="2021-10" db="EMBL/GenBank/DDBJ databases">
        <title>Phylogenomics reveals ancestral predisposition of the termite-cultivated fungus Termitomyces towards a domesticated lifestyle.</title>
        <authorList>
            <person name="Auxier B."/>
            <person name="Grum-Grzhimaylo A."/>
            <person name="Cardenas M.E."/>
            <person name="Lodge J.D."/>
            <person name="Laessoe T."/>
            <person name="Pedersen O."/>
            <person name="Smith M.E."/>
            <person name="Kuyper T.W."/>
            <person name="Franco-Molano E.A."/>
            <person name="Baroni T.J."/>
            <person name="Aanen D.K."/>
        </authorList>
    </citation>
    <scope>NUCLEOTIDE SEQUENCE</scope>
    <source>
        <strain evidence="1">D49</strain>
    </source>
</reference>
<feature type="non-terminal residue" evidence="1">
    <location>
        <position position="1"/>
    </location>
</feature>
<dbReference type="AlphaFoldDB" id="A0A9P7FLK7"/>